<evidence type="ECO:0000256" key="2">
    <source>
        <dbReference type="ARBA" id="ARBA00023242"/>
    </source>
</evidence>
<dbReference type="AlphaFoldDB" id="A0A7S1T940"/>
<sequence length="192" mass="21653">MKIEMVEAGFDGDFEMDGFGDLVDLESEMMVKDELPMCDMDFMFPCSETEVAGELYPEYGNDLQKESASENLDSSSQVSLDEFACVKEEPSSPRRCPTSDITKEFSVSSPTSSRVTIVRVPTREEANRARAEAIKRFRLKRAARCFKKKIRYECRKKIAASRPRVGGRFAKKSDLERVVSLTSLCTLTSVVE</sequence>
<accession>A0A7S1T940</accession>
<keyword evidence="2" id="KW-0539">Nucleus</keyword>
<evidence type="ECO:0000259" key="3">
    <source>
        <dbReference type="PROSITE" id="PS51017"/>
    </source>
</evidence>
<dbReference type="InterPro" id="IPR045281">
    <property type="entry name" value="CONSTANS-like"/>
</dbReference>
<feature type="domain" description="CCT" evidence="3">
    <location>
        <begin position="130"/>
        <end position="172"/>
    </location>
</feature>
<protein>
    <recommendedName>
        <fullName evidence="3">CCT domain-containing protein</fullName>
    </recommendedName>
</protein>
<reference evidence="4" key="1">
    <citation type="submission" date="2021-01" db="EMBL/GenBank/DDBJ databases">
        <authorList>
            <person name="Corre E."/>
            <person name="Pelletier E."/>
            <person name="Niang G."/>
            <person name="Scheremetjew M."/>
            <person name="Finn R."/>
            <person name="Kale V."/>
            <person name="Holt S."/>
            <person name="Cochrane G."/>
            <person name="Meng A."/>
            <person name="Brown T."/>
            <person name="Cohen L."/>
        </authorList>
    </citation>
    <scope>NUCLEOTIDE SEQUENCE</scope>
    <source>
        <strain evidence="4">SAG 36.94</strain>
    </source>
</reference>
<dbReference type="PANTHER" id="PTHR31319:SF77">
    <property type="entry name" value="ZINC FINGER PROTEIN CONSTANS-LIKE 4"/>
    <property type="match status" value="1"/>
</dbReference>
<proteinExistence type="predicted"/>
<name>A0A7S1T940_9RHOD</name>
<gene>
    <name evidence="4" type="ORF">CCAE0312_LOCUS1846</name>
</gene>
<organism evidence="4">
    <name type="scientific">Compsopogon caeruleus</name>
    <dbReference type="NCBI Taxonomy" id="31354"/>
    <lineage>
        <taxon>Eukaryota</taxon>
        <taxon>Rhodophyta</taxon>
        <taxon>Compsopogonophyceae</taxon>
        <taxon>Compsopogonales</taxon>
        <taxon>Compsopogonaceae</taxon>
        <taxon>Compsopogon</taxon>
    </lineage>
</organism>
<dbReference type="PROSITE" id="PS51017">
    <property type="entry name" value="CCT"/>
    <property type="match status" value="1"/>
</dbReference>
<dbReference type="Pfam" id="PF06203">
    <property type="entry name" value="CCT"/>
    <property type="match status" value="1"/>
</dbReference>
<dbReference type="GO" id="GO:0005634">
    <property type="term" value="C:nucleus"/>
    <property type="evidence" value="ECO:0007669"/>
    <property type="project" value="UniProtKB-SubCell"/>
</dbReference>
<dbReference type="EMBL" id="HBGH01003402">
    <property type="protein sequence ID" value="CAD9228633.1"/>
    <property type="molecule type" value="Transcribed_RNA"/>
</dbReference>
<evidence type="ECO:0000256" key="1">
    <source>
        <dbReference type="ARBA" id="ARBA00004123"/>
    </source>
</evidence>
<dbReference type="InterPro" id="IPR010402">
    <property type="entry name" value="CCT_domain"/>
</dbReference>
<comment type="subcellular location">
    <subcellularLocation>
        <location evidence="1">Nucleus</location>
    </subcellularLocation>
</comment>
<dbReference type="PANTHER" id="PTHR31319">
    <property type="entry name" value="ZINC FINGER PROTEIN CONSTANS-LIKE 4"/>
    <property type="match status" value="1"/>
</dbReference>
<evidence type="ECO:0000313" key="4">
    <source>
        <dbReference type="EMBL" id="CAD9228633.1"/>
    </source>
</evidence>